<dbReference type="Proteomes" id="UP000355283">
    <property type="component" value="Unassembled WGS sequence"/>
</dbReference>
<dbReference type="AlphaFoldDB" id="A0A4D9DFG6"/>
<organism evidence="1 2">
    <name type="scientific">Nannochloropsis salina CCMP1776</name>
    <dbReference type="NCBI Taxonomy" id="1027361"/>
    <lineage>
        <taxon>Eukaryota</taxon>
        <taxon>Sar</taxon>
        <taxon>Stramenopiles</taxon>
        <taxon>Ochrophyta</taxon>
        <taxon>Eustigmatophyceae</taxon>
        <taxon>Eustigmatales</taxon>
        <taxon>Monodopsidaceae</taxon>
        <taxon>Microchloropsis</taxon>
        <taxon>Microchloropsis salina</taxon>
    </lineage>
</organism>
<accession>A0A4D9DFG6</accession>
<evidence type="ECO:0000313" key="1">
    <source>
        <dbReference type="EMBL" id="TFJ88395.1"/>
    </source>
</evidence>
<gene>
    <name evidence="1" type="ORF">NSK_000744</name>
</gene>
<dbReference type="Pfam" id="PF13714">
    <property type="entry name" value="PEP_mutase"/>
    <property type="match status" value="1"/>
</dbReference>
<dbReference type="InterPro" id="IPR040442">
    <property type="entry name" value="Pyrv_kinase-like_dom_sf"/>
</dbReference>
<dbReference type="Gene3D" id="3.20.20.60">
    <property type="entry name" value="Phosphoenolpyruvate-binding domains"/>
    <property type="match status" value="1"/>
</dbReference>
<dbReference type="EMBL" id="SDOX01000002">
    <property type="protein sequence ID" value="TFJ88395.1"/>
    <property type="molecule type" value="Genomic_DNA"/>
</dbReference>
<reference evidence="1 2" key="1">
    <citation type="submission" date="2019-01" db="EMBL/GenBank/DDBJ databases">
        <title>Nuclear Genome Assembly of the Microalgal Biofuel strain Nannochloropsis salina CCMP1776.</title>
        <authorList>
            <person name="Hovde B."/>
        </authorList>
    </citation>
    <scope>NUCLEOTIDE SEQUENCE [LARGE SCALE GENOMIC DNA]</scope>
    <source>
        <strain evidence="1 2">CCMP1776</strain>
    </source>
</reference>
<evidence type="ECO:0000313" key="2">
    <source>
        <dbReference type="Proteomes" id="UP000355283"/>
    </source>
</evidence>
<dbReference type="SUPFAM" id="SSF51621">
    <property type="entry name" value="Phosphoenolpyruvate/pyruvate domain"/>
    <property type="match status" value="1"/>
</dbReference>
<protein>
    <recommendedName>
        <fullName evidence="3">Carboxyvinyl-carboxyphosphonate phosphorylmutase</fullName>
    </recommendedName>
</protein>
<keyword evidence="2" id="KW-1185">Reference proteome</keyword>
<sequence length="305" mass="33065">MAASTSPATKLRNLLQQNDILIMPCCYDGLTARLVEQHGFPLTFMTGFGVSAARGHPDTQLLSYAEMVDNARQISEALHTIPCIGDGDTGYGNAVNVKRTVGGYAQAGLAGIMIEDQVAPKKCGHTKGKSCVSREEAFARVQAAVDARNEGADILIMARTDARAGLGMDEAIYRCQKFREIGADITFLEAPHSEEEMRRYCQEVEGPKLANMLQNGKTPVLPPAKLQEMGYTIVAYPLALLSAGIKAMRTVLTLAKDGKEFEHLLADFEETKAVVGFPAYYAAEEKAAADIEAFGRVEEARRDGK</sequence>
<dbReference type="InterPro" id="IPR039556">
    <property type="entry name" value="ICL/PEPM"/>
</dbReference>
<evidence type="ECO:0008006" key="3">
    <source>
        <dbReference type="Google" id="ProtNLM"/>
    </source>
</evidence>
<dbReference type="PANTHER" id="PTHR42905">
    <property type="entry name" value="PHOSPHOENOLPYRUVATE CARBOXYLASE"/>
    <property type="match status" value="1"/>
</dbReference>
<dbReference type="InterPro" id="IPR015813">
    <property type="entry name" value="Pyrv/PenolPyrv_kinase-like_dom"/>
</dbReference>
<name>A0A4D9DFG6_9STRA</name>
<dbReference type="OrthoDB" id="1923844at2759"/>
<dbReference type="PANTHER" id="PTHR42905:SF2">
    <property type="entry name" value="PHOSPHOENOLPYRUVATE CARBOXYLASE FAMILY PROTEIN"/>
    <property type="match status" value="1"/>
</dbReference>
<dbReference type="CDD" id="cd00377">
    <property type="entry name" value="ICL_PEPM"/>
    <property type="match status" value="1"/>
</dbReference>
<proteinExistence type="predicted"/>
<dbReference type="GO" id="GO:0003824">
    <property type="term" value="F:catalytic activity"/>
    <property type="evidence" value="ECO:0007669"/>
    <property type="project" value="InterPro"/>
</dbReference>
<comment type="caution">
    <text evidence="1">The sequence shown here is derived from an EMBL/GenBank/DDBJ whole genome shotgun (WGS) entry which is preliminary data.</text>
</comment>